<evidence type="ECO:0000256" key="1">
    <source>
        <dbReference type="ARBA" id="ARBA00004123"/>
    </source>
</evidence>
<dbReference type="GO" id="GO:0030154">
    <property type="term" value="P:cell differentiation"/>
    <property type="evidence" value="ECO:0007669"/>
    <property type="project" value="TreeGrafter"/>
</dbReference>
<dbReference type="PRINTS" id="PR00454">
    <property type="entry name" value="ETSDOMAIN"/>
</dbReference>
<evidence type="ECO:0000256" key="7">
    <source>
        <dbReference type="RuleBase" id="RU004019"/>
    </source>
</evidence>
<reference evidence="11" key="1">
    <citation type="submission" date="2023-03" db="EMBL/GenBank/DDBJ databases">
        <title>Electrophorus voltai genome.</title>
        <authorList>
            <person name="Bian C."/>
        </authorList>
    </citation>
    <scope>NUCLEOTIDE SEQUENCE</scope>
    <source>
        <strain evidence="11">CB-2022</strain>
        <tissue evidence="11">Muscle</tissue>
    </source>
</reference>
<organism evidence="11 12">
    <name type="scientific">Electrophorus voltai</name>
    <dbReference type="NCBI Taxonomy" id="2609070"/>
    <lineage>
        <taxon>Eukaryota</taxon>
        <taxon>Metazoa</taxon>
        <taxon>Chordata</taxon>
        <taxon>Craniata</taxon>
        <taxon>Vertebrata</taxon>
        <taxon>Euteleostomi</taxon>
        <taxon>Actinopterygii</taxon>
        <taxon>Neopterygii</taxon>
        <taxon>Teleostei</taxon>
        <taxon>Ostariophysi</taxon>
        <taxon>Gymnotiformes</taxon>
        <taxon>Gymnotoidei</taxon>
        <taxon>Gymnotidae</taxon>
        <taxon>Electrophorus</taxon>
    </lineage>
</organism>
<comment type="caution">
    <text evidence="11">The sequence shown here is derived from an EMBL/GenBank/DDBJ whole genome shotgun (WGS) entry which is preliminary data.</text>
</comment>
<evidence type="ECO:0008006" key="13">
    <source>
        <dbReference type="Google" id="ProtNLM"/>
    </source>
</evidence>
<dbReference type="PANTHER" id="PTHR11849:SF13">
    <property type="entry name" value="ETS-RELATED TRANSCRIPTION FACTOR ELF-3"/>
    <property type="match status" value="1"/>
</dbReference>
<protein>
    <recommendedName>
        <fullName evidence="13">ETS domain-containing protein</fullName>
    </recommendedName>
</protein>
<dbReference type="PROSITE" id="PS50061">
    <property type="entry name" value="ETS_DOMAIN_3"/>
    <property type="match status" value="1"/>
</dbReference>
<evidence type="ECO:0000313" key="12">
    <source>
        <dbReference type="Proteomes" id="UP001239994"/>
    </source>
</evidence>
<dbReference type="EMBL" id="JAROKS010000011">
    <property type="protein sequence ID" value="KAK1800094.1"/>
    <property type="molecule type" value="Genomic_DNA"/>
</dbReference>
<keyword evidence="4 7" id="KW-0238">DNA-binding</keyword>
<accession>A0AAD8ZK79</accession>
<evidence type="ECO:0000256" key="2">
    <source>
        <dbReference type="ARBA" id="ARBA00005562"/>
    </source>
</evidence>
<comment type="subcellular location">
    <subcellularLocation>
        <location evidence="1 7">Nucleus</location>
    </subcellularLocation>
</comment>
<dbReference type="Gene3D" id="1.10.10.10">
    <property type="entry name" value="Winged helix-like DNA-binding domain superfamily/Winged helix DNA-binding domain"/>
    <property type="match status" value="1"/>
</dbReference>
<dbReference type="InterPro" id="IPR036388">
    <property type="entry name" value="WH-like_DNA-bd_sf"/>
</dbReference>
<dbReference type="InterPro" id="IPR003118">
    <property type="entry name" value="Pointed_dom"/>
</dbReference>
<evidence type="ECO:0000256" key="8">
    <source>
        <dbReference type="SAM" id="MobiDB-lite"/>
    </source>
</evidence>
<dbReference type="Pfam" id="PF02198">
    <property type="entry name" value="SAM_PNT"/>
    <property type="match status" value="1"/>
</dbReference>
<dbReference type="SMART" id="SM00251">
    <property type="entry name" value="SAM_PNT"/>
    <property type="match status" value="1"/>
</dbReference>
<keyword evidence="3" id="KW-0805">Transcription regulation</keyword>
<feature type="domain" description="PNT" evidence="10">
    <location>
        <begin position="100"/>
        <end position="187"/>
    </location>
</feature>
<feature type="compositionally biased region" description="Polar residues" evidence="8">
    <location>
        <begin position="295"/>
        <end position="305"/>
    </location>
</feature>
<proteinExistence type="inferred from homology"/>
<dbReference type="PROSITE" id="PS51433">
    <property type="entry name" value="PNT"/>
    <property type="match status" value="1"/>
</dbReference>
<feature type="non-terminal residue" evidence="11">
    <location>
        <position position="1"/>
    </location>
</feature>
<feature type="compositionally biased region" description="Basic and acidic residues" evidence="8">
    <location>
        <begin position="323"/>
        <end position="332"/>
    </location>
</feature>
<dbReference type="GO" id="GO:0001228">
    <property type="term" value="F:DNA-binding transcription activator activity, RNA polymerase II-specific"/>
    <property type="evidence" value="ECO:0007669"/>
    <property type="project" value="UniProtKB-ARBA"/>
</dbReference>
<dbReference type="AlphaFoldDB" id="A0AAD8ZK79"/>
<keyword evidence="5" id="KW-0804">Transcription</keyword>
<dbReference type="GO" id="GO:0005634">
    <property type="term" value="C:nucleus"/>
    <property type="evidence" value="ECO:0007669"/>
    <property type="project" value="UniProtKB-SubCell"/>
</dbReference>
<evidence type="ECO:0000259" key="10">
    <source>
        <dbReference type="PROSITE" id="PS51433"/>
    </source>
</evidence>
<dbReference type="SUPFAM" id="SSF46785">
    <property type="entry name" value="Winged helix' DNA-binding domain"/>
    <property type="match status" value="1"/>
</dbReference>
<evidence type="ECO:0000256" key="6">
    <source>
        <dbReference type="ARBA" id="ARBA00023242"/>
    </source>
</evidence>
<dbReference type="InterPro" id="IPR000418">
    <property type="entry name" value="Ets_dom"/>
</dbReference>
<dbReference type="FunFam" id="1.10.10.10:FF:000136">
    <property type="entry name" value="ETS homologous factor isoform X1"/>
    <property type="match status" value="1"/>
</dbReference>
<feature type="compositionally biased region" description="Polar residues" evidence="8">
    <location>
        <begin position="259"/>
        <end position="277"/>
    </location>
</feature>
<name>A0AAD8ZK79_9TELE</name>
<keyword evidence="6 7" id="KW-0539">Nucleus</keyword>
<evidence type="ECO:0000259" key="9">
    <source>
        <dbReference type="PROSITE" id="PS50061"/>
    </source>
</evidence>
<sequence>IPSCNDMHTTSTSSSEKNVFIGWRKVNRVEETPFTFTLTSLGSWSLQKGLTVCDSLSAMASSELSRILNNANANLYPSEPQPNLHAMNVPNMLRCPQQPDLAFCNSTAMLGPWHQVNPQYWSKRNVLEWIEFHVEESKFDASLLNLDYCSMDGPTLCLHSRGSLINMFGPLFGERLYHSLESLKAKHTDDTTQSCILNETYALLDDFLLDLPHSPFISDGAGPLLDTVVIQNVHTDKTESDFGYYNDYKIQLTPGSDNGYDSYSESLQSSTAGSFLNPSSPESGGSDSDPEYSETRYQVTAQSFVKQEPMEKKKRGRPPKLGRGSEHFSETKKNKHTPRGTHLWEFIRDILIHPEKNQGLMKWEDRRDGIFKFLKSEAVAQLWGQKKKNSSMTYEKLSRAMRYYYKREILERVDGRRLVYKFGKNSSGWKVEELGM</sequence>
<evidence type="ECO:0000256" key="3">
    <source>
        <dbReference type="ARBA" id="ARBA00023015"/>
    </source>
</evidence>
<dbReference type="GO" id="GO:1990837">
    <property type="term" value="F:sequence-specific double-stranded DNA binding"/>
    <property type="evidence" value="ECO:0007669"/>
    <property type="project" value="UniProtKB-ARBA"/>
</dbReference>
<keyword evidence="12" id="KW-1185">Reference proteome</keyword>
<dbReference type="InterPro" id="IPR036390">
    <property type="entry name" value="WH_DNA-bd_sf"/>
</dbReference>
<dbReference type="SUPFAM" id="SSF47769">
    <property type="entry name" value="SAM/Pointed domain"/>
    <property type="match status" value="1"/>
</dbReference>
<dbReference type="Pfam" id="PF00178">
    <property type="entry name" value="Ets"/>
    <property type="match status" value="1"/>
</dbReference>
<dbReference type="InterPro" id="IPR046328">
    <property type="entry name" value="ETS_fam"/>
</dbReference>
<comment type="similarity">
    <text evidence="2 7">Belongs to the ETS family.</text>
</comment>
<dbReference type="SMART" id="SM00413">
    <property type="entry name" value="ETS"/>
    <property type="match status" value="1"/>
</dbReference>
<feature type="compositionally biased region" description="Low complexity" evidence="8">
    <location>
        <begin position="278"/>
        <end position="287"/>
    </location>
</feature>
<feature type="region of interest" description="Disordered" evidence="8">
    <location>
        <begin position="259"/>
        <end position="337"/>
    </location>
</feature>
<feature type="domain" description="ETS" evidence="9">
    <location>
        <begin position="341"/>
        <end position="423"/>
    </location>
</feature>
<dbReference type="Gene3D" id="1.10.150.50">
    <property type="entry name" value="Transcription Factor, Ets-1"/>
    <property type="match status" value="1"/>
</dbReference>
<gene>
    <name evidence="11" type="ORF">P4O66_006591</name>
</gene>
<dbReference type="Proteomes" id="UP001239994">
    <property type="component" value="Unassembled WGS sequence"/>
</dbReference>
<dbReference type="PANTHER" id="PTHR11849">
    <property type="entry name" value="ETS"/>
    <property type="match status" value="1"/>
</dbReference>
<evidence type="ECO:0000256" key="4">
    <source>
        <dbReference type="ARBA" id="ARBA00023125"/>
    </source>
</evidence>
<evidence type="ECO:0000256" key="5">
    <source>
        <dbReference type="ARBA" id="ARBA00023163"/>
    </source>
</evidence>
<dbReference type="InterPro" id="IPR013761">
    <property type="entry name" value="SAM/pointed_sf"/>
</dbReference>
<evidence type="ECO:0000313" key="11">
    <source>
        <dbReference type="EMBL" id="KAK1800094.1"/>
    </source>
</evidence>